<reference evidence="2" key="2">
    <citation type="submission" date="2020-12" db="EMBL/GenBank/DDBJ databases">
        <title>New Spironucleus salmonicida genome in near-complete chromosomes.</title>
        <authorList>
            <person name="Xu F."/>
            <person name="Kurt Z."/>
            <person name="Jimenez-Gonzalez A."/>
            <person name="Astvaldsson A."/>
            <person name="Andersson J.O."/>
            <person name="Svard S.G."/>
        </authorList>
    </citation>
    <scope>NUCLEOTIDE SEQUENCE</scope>
    <source>
        <strain evidence="2">ATCC 50377</strain>
    </source>
</reference>
<dbReference type="AlphaFoldDB" id="V6LAI6"/>
<gene>
    <name evidence="1" type="ORF">SS50377_19195</name>
    <name evidence="2" type="ORF">SS50377_26623</name>
</gene>
<name>V6LAI6_9EUKA</name>
<dbReference type="Proteomes" id="UP000018208">
    <property type="component" value="Unassembled WGS sequence"/>
</dbReference>
<accession>V6LAI6</accession>
<reference evidence="1 2" key="1">
    <citation type="journal article" date="2014" name="PLoS Genet.">
        <title>The Genome of Spironucleus salmonicida Highlights a Fish Pathogen Adapted to Fluctuating Environments.</title>
        <authorList>
            <person name="Xu F."/>
            <person name="Jerlstrom-Hultqvist J."/>
            <person name="Einarsson E."/>
            <person name="Astvaldsson A."/>
            <person name="Svard S.G."/>
            <person name="Andersson J.O."/>
        </authorList>
    </citation>
    <scope>NUCLEOTIDE SEQUENCE</scope>
    <source>
        <strain evidence="2">ATCC 50377</strain>
    </source>
</reference>
<dbReference type="EMBL" id="AUWU02000006">
    <property type="protein sequence ID" value="KAH0572413.1"/>
    <property type="molecule type" value="Genomic_DNA"/>
</dbReference>
<sequence length="147" mass="16507">MVAANLTKQQQIGSLAESLILQSNNLDVQNNFVVTAQILTTQLRELTGNFYNQLSQIMRNRKYNNQLMALESYYSDYTSNMGTLSLDSALDIKFGAQMVNKVSVPITQLHCGTFKGKLFGVFSTNELTIQCTKLAECWKSHVLEVTK</sequence>
<keyword evidence="3" id="KW-1185">Reference proteome</keyword>
<evidence type="ECO:0000313" key="3">
    <source>
        <dbReference type="Proteomes" id="UP000018208"/>
    </source>
</evidence>
<evidence type="ECO:0000313" key="1">
    <source>
        <dbReference type="EMBL" id="EST41470.1"/>
    </source>
</evidence>
<organism evidence="1">
    <name type="scientific">Spironucleus salmonicida</name>
    <dbReference type="NCBI Taxonomy" id="348837"/>
    <lineage>
        <taxon>Eukaryota</taxon>
        <taxon>Metamonada</taxon>
        <taxon>Diplomonadida</taxon>
        <taxon>Hexamitidae</taxon>
        <taxon>Hexamitinae</taxon>
        <taxon>Spironucleus</taxon>
    </lineage>
</organism>
<protein>
    <submittedName>
        <fullName evidence="1">Uncharacterized protein</fullName>
    </submittedName>
</protein>
<evidence type="ECO:0000313" key="2">
    <source>
        <dbReference type="EMBL" id="KAH0572413.1"/>
    </source>
</evidence>
<dbReference type="EMBL" id="KI546170">
    <property type="protein sequence ID" value="EST41470.1"/>
    <property type="molecule type" value="Genomic_DNA"/>
</dbReference>
<proteinExistence type="predicted"/>
<dbReference type="VEuPathDB" id="GiardiaDB:SS50377_26623"/>